<evidence type="ECO:0000313" key="1">
    <source>
        <dbReference type="EMBL" id="CBI10970.1"/>
    </source>
</evidence>
<gene>
    <name evidence="1" type="ORF">CARN7_1773</name>
</gene>
<reference evidence="1" key="1">
    <citation type="submission" date="2009-10" db="EMBL/GenBank/DDBJ databases">
        <title>Diversity of trophic interactions inside an arsenic-rich microbial ecosystem.</title>
        <authorList>
            <person name="Bertin P.N."/>
            <person name="Heinrich-Salmeron A."/>
            <person name="Pelletier E."/>
            <person name="Goulhen-Chollet F."/>
            <person name="Arsene-Ploetze F."/>
            <person name="Gallien S."/>
            <person name="Calteau A."/>
            <person name="Vallenet D."/>
            <person name="Casiot C."/>
            <person name="Chane-Woon-Ming B."/>
            <person name="Giloteaux L."/>
            <person name="Barakat M."/>
            <person name="Bonnefoy V."/>
            <person name="Bruneel O."/>
            <person name="Chandler M."/>
            <person name="Cleiss J."/>
            <person name="Duran R."/>
            <person name="Elbaz-Poulichet F."/>
            <person name="Fonknechten N."/>
            <person name="Lauga B."/>
            <person name="Mornico D."/>
            <person name="Ortet P."/>
            <person name="Schaeffer C."/>
            <person name="Siguier P."/>
            <person name="Alexander Thil Smith A."/>
            <person name="Van Dorsselaer A."/>
            <person name="Weissenbach J."/>
            <person name="Medigue C."/>
            <person name="Le Paslier D."/>
        </authorList>
    </citation>
    <scope>NUCLEOTIDE SEQUENCE</scope>
</reference>
<protein>
    <submittedName>
        <fullName evidence="1">Uncharacterized protein</fullName>
    </submittedName>
</protein>
<dbReference type="EMBL" id="CABR01000114">
    <property type="protein sequence ID" value="CBI10970.1"/>
    <property type="molecule type" value="Genomic_DNA"/>
</dbReference>
<comment type="caution">
    <text evidence="1">The sequence shown here is derived from an EMBL/GenBank/DDBJ whole genome shotgun (WGS) entry which is preliminary data.</text>
</comment>
<organism evidence="1">
    <name type="scientific">mine drainage metagenome</name>
    <dbReference type="NCBI Taxonomy" id="410659"/>
    <lineage>
        <taxon>unclassified sequences</taxon>
        <taxon>metagenomes</taxon>
        <taxon>ecological metagenomes</taxon>
    </lineage>
</organism>
<proteinExistence type="predicted"/>
<name>E6QUP7_9ZZZZ</name>
<dbReference type="AlphaFoldDB" id="E6QUP7"/>
<sequence>MRLQDAMKYLVSAQSRWFFVLRLCATGGL</sequence>
<accession>E6QUP7</accession>